<dbReference type="Proteomes" id="UP000221852">
    <property type="component" value="Unassembled WGS sequence"/>
</dbReference>
<protein>
    <recommendedName>
        <fullName evidence="3">Serine acetyltransferase</fullName>
    </recommendedName>
</protein>
<dbReference type="SUPFAM" id="SSF51161">
    <property type="entry name" value="Trimeric LpxA-like enzymes"/>
    <property type="match status" value="1"/>
</dbReference>
<dbReference type="AlphaFoldDB" id="A0A2C6C6Y7"/>
<dbReference type="RefSeq" id="WP_098993828.1">
    <property type="nucleotide sequence ID" value="NZ_CP084159.1"/>
</dbReference>
<dbReference type="InterPro" id="IPR011004">
    <property type="entry name" value="Trimer_LpxA-like_sf"/>
</dbReference>
<name>A0A2C6C6Y7_FUSNP</name>
<dbReference type="Gene3D" id="2.160.10.10">
    <property type="entry name" value="Hexapeptide repeat proteins"/>
    <property type="match status" value="2"/>
</dbReference>
<dbReference type="Pfam" id="PF00132">
    <property type="entry name" value="Hexapep"/>
    <property type="match status" value="1"/>
</dbReference>
<comment type="caution">
    <text evidence="1">The sequence shown here is derived from an EMBL/GenBank/DDBJ whole genome shotgun (WGS) entry which is preliminary data.</text>
</comment>
<evidence type="ECO:0000313" key="2">
    <source>
        <dbReference type="Proteomes" id="UP000221852"/>
    </source>
</evidence>
<accession>A0A2C6C6Y7</accession>
<gene>
    <name evidence="1" type="ORF">CBG59_01885</name>
</gene>
<organism evidence="1 2">
    <name type="scientific">Fusobacterium nucleatum subsp. polymorphum</name>
    <name type="common">Fusobacterium polymorphum</name>
    <dbReference type="NCBI Taxonomy" id="76857"/>
    <lineage>
        <taxon>Bacteria</taxon>
        <taxon>Fusobacteriati</taxon>
        <taxon>Fusobacteriota</taxon>
        <taxon>Fusobacteriia</taxon>
        <taxon>Fusobacteriales</taxon>
        <taxon>Fusobacteriaceae</taxon>
        <taxon>Fusobacterium</taxon>
    </lineage>
</organism>
<evidence type="ECO:0008006" key="3">
    <source>
        <dbReference type="Google" id="ProtNLM"/>
    </source>
</evidence>
<dbReference type="PANTHER" id="PTHR42811">
    <property type="entry name" value="SERINE ACETYLTRANSFERASE"/>
    <property type="match status" value="1"/>
</dbReference>
<reference evidence="1 2" key="1">
    <citation type="submission" date="2017-06" db="EMBL/GenBank/DDBJ databases">
        <title>Draft genome sequence of Fusobacterium nucleatum subsp. polymorphum KCOM 1330 (=ChDC F330).</title>
        <authorList>
            <person name="Kook J.-K."/>
            <person name="Park S.-N."/>
            <person name="Lim Y.K."/>
            <person name="Roh H."/>
        </authorList>
    </citation>
    <scope>NUCLEOTIDE SEQUENCE [LARGE SCALE GENOMIC DNA]</scope>
    <source>
        <strain evidence="2">KCOM 1330 (ChDC F330)</strain>
    </source>
</reference>
<evidence type="ECO:0000313" key="1">
    <source>
        <dbReference type="EMBL" id="PHI12617.1"/>
    </source>
</evidence>
<proteinExistence type="predicted"/>
<dbReference type="EMBL" id="NIRQ01000001">
    <property type="protein sequence ID" value="PHI12617.1"/>
    <property type="molecule type" value="Genomic_DNA"/>
</dbReference>
<dbReference type="InterPro" id="IPR001451">
    <property type="entry name" value="Hexapep"/>
</dbReference>
<sequence length="163" mass="18114">MKRMGEQLLDDYFQMRKYMQIRDKVSSIKILKAFYNYLIDKKREKFIKVYSSDISPRCILSDKVDFRHTLGIVIGNGVIIEENVVVLQNVTIGAYHLDGKIPKTIIKKGTVLGAGCAVLGSVTIGENVVIGANSVVTVDVPDNSIVVGVNKIKAKKSIDDYHL</sequence>